<dbReference type="PROSITE" id="PS51186">
    <property type="entry name" value="GNAT"/>
    <property type="match status" value="1"/>
</dbReference>
<dbReference type="PANTHER" id="PTHR43420:SF47">
    <property type="entry name" value="N-ACETYLTRANSFERASE DOMAIN-CONTAINING PROTEIN"/>
    <property type="match status" value="1"/>
</dbReference>
<dbReference type="CDD" id="cd04301">
    <property type="entry name" value="NAT_SF"/>
    <property type="match status" value="1"/>
</dbReference>
<dbReference type="KEGG" id="rue:DT065_16500"/>
<evidence type="ECO:0000313" key="4">
    <source>
        <dbReference type="EMBL" id="AXF57427.1"/>
    </source>
</evidence>
<reference evidence="4 5" key="1">
    <citation type="journal article" date="2018" name="J. Microbiol.">
        <title>Salicibibacter kimchii gen. nov., sp. nov., a moderately halophilic and alkalitolerant bacterium in the family Bacillaceae, isolated from kimchi.</title>
        <authorList>
            <person name="Jang J.Y."/>
            <person name="Oh Y.J."/>
            <person name="Lim S.K."/>
            <person name="Park H.K."/>
            <person name="Lee C."/>
            <person name="Kim J.Y."/>
            <person name="Lee M.A."/>
            <person name="Choi H.J."/>
        </authorList>
    </citation>
    <scope>NUCLEOTIDE SEQUENCE [LARGE SCALE GENOMIC DNA]</scope>
    <source>
        <strain evidence="4 5">NKC1-1</strain>
    </source>
</reference>
<dbReference type="PANTHER" id="PTHR43420">
    <property type="entry name" value="ACETYLTRANSFERASE"/>
    <property type="match status" value="1"/>
</dbReference>
<dbReference type="InterPro" id="IPR016181">
    <property type="entry name" value="Acyl_CoA_acyltransferase"/>
</dbReference>
<evidence type="ECO:0000313" key="5">
    <source>
        <dbReference type="Proteomes" id="UP000252100"/>
    </source>
</evidence>
<keyword evidence="5" id="KW-1185">Reference proteome</keyword>
<dbReference type="SUPFAM" id="SSF55729">
    <property type="entry name" value="Acyl-CoA N-acyltransferases (Nat)"/>
    <property type="match status" value="1"/>
</dbReference>
<dbReference type="GO" id="GO:0016747">
    <property type="term" value="F:acyltransferase activity, transferring groups other than amino-acyl groups"/>
    <property type="evidence" value="ECO:0007669"/>
    <property type="project" value="InterPro"/>
</dbReference>
<organism evidence="4 5">
    <name type="scientific">Salicibibacter kimchii</name>
    <dbReference type="NCBI Taxonomy" id="2099786"/>
    <lineage>
        <taxon>Bacteria</taxon>
        <taxon>Bacillati</taxon>
        <taxon>Bacillota</taxon>
        <taxon>Bacilli</taxon>
        <taxon>Bacillales</taxon>
        <taxon>Bacillaceae</taxon>
        <taxon>Salicibibacter</taxon>
    </lineage>
</organism>
<keyword evidence="1 4" id="KW-0808">Transferase</keyword>
<dbReference type="AlphaFoldDB" id="A0A345C2J6"/>
<name>A0A345C2J6_9BACI</name>
<proteinExistence type="predicted"/>
<protein>
    <submittedName>
        <fullName evidence="4">N-acetyltransferase</fullName>
    </submittedName>
</protein>
<dbReference type="InterPro" id="IPR000182">
    <property type="entry name" value="GNAT_dom"/>
</dbReference>
<dbReference type="EMBL" id="CP031092">
    <property type="protein sequence ID" value="AXF57427.1"/>
    <property type="molecule type" value="Genomic_DNA"/>
</dbReference>
<dbReference type="OrthoDB" id="9799092at2"/>
<evidence type="ECO:0000256" key="2">
    <source>
        <dbReference type="ARBA" id="ARBA00023315"/>
    </source>
</evidence>
<dbReference type="InterPro" id="IPR050680">
    <property type="entry name" value="YpeA/RimI_acetyltransf"/>
</dbReference>
<feature type="domain" description="N-acetyltransferase" evidence="3">
    <location>
        <begin position="9"/>
        <end position="198"/>
    </location>
</feature>
<gene>
    <name evidence="4" type="ORF">DT065_16500</name>
</gene>
<keyword evidence="2" id="KW-0012">Acyltransferase</keyword>
<dbReference type="RefSeq" id="WP_114375241.1">
    <property type="nucleotide sequence ID" value="NZ_CP031092.1"/>
</dbReference>
<evidence type="ECO:0000259" key="3">
    <source>
        <dbReference type="PROSITE" id="PS51186"/>
    </source>
</evidence>
<dbReference type="Pfam" id="PF00583">
    <property type="entry name" value="Acetyltransf_1"/>
    <property type="match status" value="1"/>
</dbReference>
<dbReference type="Gene3D" id="3.40.630.30">
    <property type="match status" value="1"/>
</dbReference>
<accession>A0A345C2J6</accession>
<evidence type="ECO:0000256" key="1">
    <source>
        <dbReference type="ARBA" id="ARBA00022679"/>
    </source>
</evidence>
<dbReference type="Proteomes" id="UP000252100">
    <property type="component" value="Chromosome"/>
</dbReference>
<sequence length="200" mass="23328">MESYEIRVMPMRECNREVSREVSAVFVDGYEKDLAFLSNNREKLIEAFQKMICPDVFYFATLEGDIVGILACSNNQNRALTIDKTILRNSFGYVKGSMAFHFMKDEFNKKLSYQDDTGYIECVATTVKARGKGVSTALMSYVLENEDYHRYILEVVDTNEVAYRLYKKLGFTEFERKKEGFSKMKGFEHRIYMELYVANK</sequence>